<name>A0ABV8LZ60_9ACTN</name>
<feature type="region of interest" description="Disordered" evidence="1">
    <location>
        <begin position="194"/>
        <end position="215"/>
    </location>
</feature>
<evidence type="ECO:0000313" key="3">
    <source>
        <dbReference type="EMBL" id="MFC4135763.1"/>
    </source>
</evidence>
<dbReference type="PANTHER" id="PTHR23026:SF123">
    <property type="entry name" value="NAD(P)H NITROREDUCTASE RV3131-RELATED"/>
    <property type="match status" value="1"/>
</dbReference>
<dbReference type="PANTHER" id="PTHR23026">
    <property type="entry name" value="NADPH NITROREDUCTASE"/>
    <property type="match status" value="1"/>
</dbReference>
<sequence length="329" mass="34698">MRTIGPADGRTLRVAAQVALNAPSIFNTQPWRWVVQEHSMQLWADRARQLLVADPDGRLLTVSCGAALHHARVALAVAGHAADVRTLPDPAEPDLLAEVRLGDAADPATEDRAAYAAISQRRTDRRAFTGQPVPVEVIQRLIALAERQGAHLAVLRGGEIDDLAILTARAAELQFADPAYRHELAAWTADAPKAPANGSGVPSETAVSPSPRRVPVREFAPSGVGTLDPGDEGDAGTLYTVLFTDEDTPPAWLHAGQALSALLLGATAAGLAASPISDVTEHTLTRERLRHVLAGIGAPQLALRVGYAPDGTPPASPRRRLGEVVNLSS</sequence>
<dbReference type="Gene3D" id="3.40.109.10">
    <property type="entry name" value="NADH Oxidase"/>
    <property type="match status" value="1"/>
</dbReference>
<keyword evidence="4" id="KW-1185">Reference proteome</keyword>
<evidence type="ECO:0000256" key="1">
    <source>
        <dbReference type="SAM" id="MobiDB-lite"/>
    </source>
</evidence>
<protein>
    <submittedName>
        <fullName evidence="3">Acg family FMN-binding oxidoreductase</fullName>
    </submittedName>
</protein>
<reference evidence="4" key="1">
    <citation type="journal article" date="2019" name="Int. J. Syst. Evol. Microbiol.">
        <title>The Global Catalogue of Microorganisms (GCM) 10K type strain sequencing project: providing services to taxonomists for standard genome sequencing and annotation.</title>
        <authorList>
            <consortium name="The Broad Institute Genomics Platform"/>
            <consortium name="The Broad Institute Genome Sequencing Center for Infectious Disease"/>
            <person name="Wu L."/>
            <person name="Ma J."/>
        </authorList>
    </citation>
    <scope>NUCLEOTIDE SEQUENCE [LARGE SCALE GENOMIC DNA]</scope>
    <source>
        <strain evidence="4">CGMCC 4.7289</strain>
    </source>
</reference>
<dbReference type="InterPro" id="IPR029479">
    <property type="entry name" value="Nitroreductase"/>
</dbReference>
<feature type="domain" description="Nitroreductase" evidence="2">
    <location>
        <begin position="118"/>
        <end position="307"/>
    </location>
</feature>
<gene>
    <name evidence="3" type="ORF">ACFOZ4_34570</name>
</gene>
<proteinExistence type="predicted"/>
<accession>A0ABV8LZ60</accession>
<dbReference type="InterPro" id="IPR000415">
    <property type="entry name" value="Nitroreductase-like"/>
</dbReference>
<comment type="caution">
    <text evidence="3">The sequence shown here is derived from an EMBL/GenBank/DDBJ whole genome shotgun (WGS) entry which is preliminary data.</text>
</comment>
<dbReference type="RefSeq" id="WP_253763179.1">
    <property type="nucleotide sequence ID" value="NZ_JAMZDZ010000001.1"/>
</dbReference>
<organism evidence="3 4">
    <name type="scientific">Hamadaea flava</name>
    <dbReference type="NCBI Taxonomy" id="1742688"/>
    <lineage>
        <taxon>Bacteria</taxon>
        <taxon>Bacillati</taxon>
        <taxon>Actinomycetota</taxon>
        <taxon>Actinomycetes</taxon>
        <taxon>Micromonosporales</taxon>
        <taxon>Micromonosporaceae</taxon>
        <taxon>Hamadaea</taxon>
    </lineage>
</organism>
<evidence type="ECO:0000259" key="2">
    <source>
        <dbReference type="Pfam" id="PF00881"/>
    </source>
</evidence>
<feature type="region of interest" description="Disordered" evidence="1">
    <location>
        <begin position="309"/>
        <end position="329"/>
    </location>
</feature>
<dbReference type="SUPFAM" id="SSF55469">
    <property type="entry name" value="FMN-dependent nitroreductase-like"/>
    <property type="match status" value="2"/>
</dbReference>
<dbReference type="Pfam" id="PF00881">
    <property type="entry name" value="Nitroreductase"/>
    <property type="match status" value="1"/>
</dbReference>
<dbReference type="Proteomes" id="UP001595816">
    <property type="component" value="Unassembled WGS sequence"/>
</dbReference>
<evidence type="ECO:0000313" key="4">
    <source>
        <dbReference type="Proteomes" id="UP001595816"/>
    </source>
</evidence>
<dbReference type="EMBL" id="JBHSAY010000025">
    <property type="protein sequence ID" value="MFC4135763.1"/>
    <property type="molecule type" value="Genomic_DNA"/>
</dbReference>
<dbReference type="NCBIfam" id="NF047509">
    <property type="entry name" value="Rv3131_FMN_oxido"/>
    <property type="match status" value="1"/>
</dbReference>
<dbReference type="InterPro" id="IPR050627">
    <property type="entry name" value="Nitroreductase/BluB"/>
</dbReference>